<dbReference type="Proteomes" id="UP001292094">
    <property type="component" value="Unassembled WGS sequence"/>
</dbReference>
<gene>
    <name evidence="2" type="ORF">Pmani_026166</name>
</gene>
<dbReference type="InterPro" id="IPR021298">
    <property type="entry name" value="CFAP298"/>
</dbReference>
<name>A0AAE1P4N4_9EUCA</name>
<dbReference type="PANTHER" id="PTHR13238">
    <property type="entry name" value="PROTEIN C21ORF59"/>
    <property type="match status" value="1"/>
</dbReference>
<sequence>MVLLHVKRGDEGLFLVQASVGDPVEDVLGNTVTLHNGRLKVHRICQGMEQLADHGYTLPPEMHGLTSDQIVDLKLKDEHEHTCIPSSGYIQNSDPCGRRCGRQPVEKMREVLHKTIKEAKAMISKELLGSGTPLTEQHLYDTLEMLRGAVTIVYPMGLPVYDPIRQELENREDLTGTQDLKMVMDAGMTQLWFAGKEMQCGKKLIDYFGRNEKSKVVVKLQKRGDGAPGREPALTEEQRRTLMAAEFRRREELKKLEECDDDVHLDSPWADNHQLHRSFQGLNNISWKPH</sequence>
<organism evidence="2 3">
    <name type="scientific">Petrolisthes manimaculis</name>
    <dbReference type="NCBI Taxonomy" id="1843537"/>
    <lineage>
        <taxon>Eukaryota</taxon>
        <taxon>Metazoa</taxon>
        <taxon>Ecdysozoa</taxon>
        <taxon>Arthropoda</taxon>
        <taxon>Crustacea</taxon>
        <taxon>Multicrustacea</taxon>
        <taxon>Malacostraca</taxon>
        <taxon>Eumalacostraca</taxon>
        <taxon>Eucarida</taxon>
        <taxon>Decapoda</taxon>
        <taxon>Pleocyemata</taxon>
        <taxon>Anomura</taxon>
        <taxon>Galatheoidea</taxon>
        <taxon>Porcellanidae</taxon>
        <taxon>Petrolisthes</taxon>
    </lineage>
</organism>
<dbReference type="PANTHER" id="PTHR13238:SF0">
    <property type="entry name" value="CILIA- AND FLAGELLA-ASSOCIATED PROTEIN 298"/>
    <property type="match status" value="1"/>
</dbReference>
<evidence type="ECO:0000256" key="1">
    <source>
        <dbReference type="ARBA" id="ARBA00009619"/>
    </source>
</evidence>
<comment type="caution">
    <text evidence="2">The sequence shown here is derived from an EMBL/GenBank/DDBJ whole genome shotgun (WGS) entry which is preliminary data.</text>
</comment>
<dbReference type="AlphaFoldDB" id="A0AAE1P4N4"/>
<keyword evidence="3" id="KW-1185">Reference proteome</keyword>
<evidence type="ECO:0000313" key="2">
    <source>
        <dbReference type="EMBL" id="KAK4301708.1"/>
    </source>
</evidence>
<accession>A0AAE1P4N4</accession>
<dbReference type="GO" id="GO:0003352">
    <property type="term" value="P:regulation of cilium movement"/>
    <property type="evidence" value="ECO:0007669"/>
    <property type="project" value="InterPro"/>
</dbReference>
<comment type="similarity">
    <text evidence="1">Belongs to the CFAP298 family.</text>
</comment>
<dbReference type="EMBL" id="JAWZYT010002840">
    <property type="protein sequence ID" value="KAK4301708.1"/>
    <property type="molecule type" value="Genomic_DNA"/>
</dbReference>
<protein>
    <submittedName>
        <fullName evidence="2">Uncharacterized protein</fullName>
    </submittedName>
</protein>
<proteinExistence type="inferred from homology"/>
<dbReference type="Pfam" id="PF11069">
    <property type="entry name" value="CFAP298"/>
    <property type="match status" value="1"/>
</dbReference>
<evidence type="ECO:0000313" key="3">
    <source>
        <dbReference type="Proteomes" id="UP001292094"/>
    </source>
</evidence>
<reference evidence="2" key="1">
    <citation type="submission" date="2023-11" db="EMBL/GenBank/DDBJ databases">
        <title>Genome assemblies of two species of porcelain crab, Petrolisthes cinctipes and Petrolisthes manimaculis (Anomura: Porcellanidae).</title>
        <authorList>
            <person name="Angst P."/>
        </authorList>
    </citation>
    <scope>NUCLEOTIDE SEQUENCE</scope>
    <source>
        <strain evidence="2">PB745_02</strain>
        <tissue evidence="2">Gill</tissue>
    </source>
</reference>